<dbReference type="Pfam" id="PF13579">
    <property type="entry name" value="Glyco_trans_4_4"/>
    <property type="match status" value="1"/>
</dbReference>
<sequence length="364" mass="39387">MSAAEPPGQGGCGMTRLRCVHLNDDFAMGGVVKGLRIYDHPDLTRMVDSRVRPVNPRGRMAPRLNAHVIVTHFPPSWSSLPFLASLRLRNPHARLIHIEHSYTGNWEARTVRSQARFRLMLKLAYRMYDEVVAVSNGQAGWLRAIEAVDPVKLKVLHPWSGSQGLDKLPGPKFSQGQPIRLGAIGRFDHVKGFDVLIEAMKALPASRFELVIGGFGDQEQALRKAAGDMANIAFAGRIEDVASFYARCDVVVVPSRCEAFGQVAAEARMAGRPVIVSQADGLPEQVGRAGIVVDCSDPAMLASALAGLSTAQLKEMSVAARMSMAGAEFSRIKAWQALFHRAGKALAGRKSRSESLSGTLAISA</sequence>
<dbReference type="Proteomes" id="UP000435243">
    <property type="component" value="Unassembled WGS sequence"/>
</dbReference>
<dbReference type="Gene3D" id="3.40.50.2000">
    <property type="entry name" value="Glycogen Phosphorylase B"/>
    <property type="match status" value="2"/>
</dbReference>
<keyword evidence="2" id="KW-0808">Transferase</keyword>
<dbReference type="Pfam" id="PF13692">
    <property type="entry name" value="Glyco_trans_1_4"/>
    <property type="match status" value="1"/>
</dbReference>
<dbReference type="CDD" id="cd03801">
    <property type="entry name" value="GT4_PimA-like"/>
    <property type="match status" value="1"/>
</dbReference>
<keyword evidence="3" id="KW-1185">Reference proteome</keyword>
<dbReference type="InterPro" id="IPR028098">
    <property type="entry name" value="Glyco_trans_4-like_N"/>
</dbReference>
<proteinExistence type="predicted"/>
<reference evidence="2 3" key="1">
    <citation type="submission" date="2019-12" db="EMBL/GenBank/DDBJ databases">
        <title>Genomic-based taxomic classification of the family Erythrobacteraceae.</title>
        <authorList>
            <person name="Xu L."/>
        </authorList>
    </citation>
    <scope>NUCLEOTIDE SEQUENCE [LARGE SCALE GENOMIC DNA]</scope>
    <source>
        <strain evidence="2 3">JCM 16339</strain>
    </source>
</reference>
<dbReference type="EMBL" id="WTYY01000004">
    <property type="protein sequence ID" value="MXO88750.1"/>
    <property type="molecule type" value="Genomic_DNA"/>
</dbReference>
<name>A0A844ZP19_9SPHN</name>
<dbReference type="AlphaFoldDB" id="A0A844ZP19"/>
<evidence type="ECO:0000259" key="1">
    <source>
        <dbReference type="Pfam" id="PF13579"/>
    </source>
</evidence>
<evidence type="ECO:0000313" key="2">
    <source>
        <dbReference type="EMBL" id="MXO88750.1"/>
    </source>
</evidence>
<gene>
    <name evidence="2" type="ORF">GRI32_08345</name>
</gene>
<accession>A0A844ZP19</accession>
<protein>
    <submittedName>
        <fullName evidence="2">Glycosyltransferase</fullName>
    </submittedName>
</protein>
<dbReference type="PANTHER" id="PTHR12526">
    <property type="entry name" value="GLYCOSYLTRANSFERASE"/>
    <property type="match status" value="1"/>
</dbReference>
<dbReference type="GO" id="GO:0016757">
    <property type="term" value="F:glycosyltransferase activity"/>
    <property type="evidence" value="ECO:0007669"/>
    <property type="project" value="UniProtKB-ARBA"/>
</dbReference>
<evidence type="ECO:0000313" key="3">
    <source>
        <dbReference type="Proteomes" id="UP000435243"/>
    </source>
</evidence>
<feature type="domain" description="Glycosyltransferase subfamily 4-like N-terminal" evidence="1">
    <location>
        <begin position="32"/>
        <end position="159"/>
    </location>
</feature>
<comment type="caution">
    <text evidence="2">The sequence shown here is derived from an EMBL/GenBank/DDBJ whole genome shotgun (WGS) entry which is preliminary data.</text>
</comment>
<organism evidence="2 3">
    <name type="scientific">Alteraurantiacibacter aestuarii</name>
    <dbReference type="NCBI Taxonomy" id="650004"/>
    <lineage>
        <taxon>Bacteria</taxon>
        <taxon>Pseudomonadati</taxon>
        <taxon>Pseudomonadota</taxon>
        <taxon>Alphaproteobacteria</taxon>
        <taxon>Sphingomonadales</taxon>
        <taxon>Erythrobacteraceae</taxon>
        <taxon>Alteraurantiacibacter</taxon>
    </lineage>
</organism>
<dbReference type="SUPFAM" id="SSF53756">
    <property type="entry name" value="UDP-Glycosyltransferase/glycogen phosphorylase"/>
    <property type="match status" value="1"/>
</dbReference>